<dbReference type="EMBL" id="JBIPKE010000020">
    <property type="protein sequence ID" value="MFH6986029.1"/>
    <property type="molecule type" value="Genomic_DNA"/>
</dbReference>
<dbReference type="PROSITE" id="PS51257">
    <property type="entry name" value="PROKAR_LIPOPROTEIN"/>
    <property type="match status" value="1"/>
</dbReference>
<dbReference type="Proteomes" id="UP001610063">
    <property type="component" value="Unassembled WGS sequence"/>
</dbReference>
<feature type="coiled-coil region" evidence="1">
    <location>
        <begin position="24"/>
        <end position="51"/>
    </location>
</feature>
<name>A0ABW7NJP0_9BACT</name>
<accession>A0ABW7NJP0</accession>
<protein>
    <recommendedName>
        <fullName evidence="4">Lipoprotein</fullName>
    </recommendedName>
</protein>
<proteinExistence type="predicted"/>
<feature type="coiled-coil region" evidence="1">
    <location>
        <begin position="96"/>
        <end position="165"/>
    </location>
</feature>
<keyword evidence="1" id="KW-0175">Coiled coil</keyword>
<keyword evidence="3" id="KW-1185">Reference proteome</keyword>
<reference evidence="2 3" key="1">
    <citation type="journal article" date="2013" name="Int. J. Syst. Evol. Microbiol.">
        <title>Marinoscillum luteum sp. nov., isolated from marine sediment.</title>
        <authorList>
            <person name="Cha I.T."/>
            <person name="Park S.J."/>
            <person name="Kim S.J."/>
            <person name="Kim J.G."/>
            <person name="Jung M.Y."/>
            <person name="Shin K.S."/>
            <person name="Kwon K.K."/>
            <person name="Yang S.H."/>
            <person name="Seo Y.S."/>
            <person name="Rhee S.K."/>
        </authorList>
    </citation>
    <scope>NUCLEOTIDE SEQUENCE [LARGE SCALE GENOMIC DNA]</scope>
    <source>
        <strain evidence="2 3">KCTC 23939</strain>
    </source>
</reference>
<comment type="caution">
    <text evidence="2">The sequence shown here is derived from an EMBL/GenBank/DDBJ whole genome shotgun (WGS) entry which is preliminary data.</text>
</comment>
<evidence type="ECO:0000313" key="2">
    <source>
        <dbReference type="EMBL" id="MFH6986029.1"/>
    </source>
</evidence>
<organism evidence="2 3">
    <name type="scientific">Marinoscillum luteum</name>
    <dbReference type="NCBI Taxonomy" id="861051"/>
    <lineage>
        <taxon>Bacteria</taxon>
        <taxon>Pseudomonadati</taxon>
        <taxon>Bacteroidota</taxon>
        <taxon>Cytophagia</taxon>
        <taxon>Cytophagales</taxon>
        <taxon>Reichenbachiellaceae</taxon>
        <taxon>Marinoscillum</taxon>
    </lineage>
</organism>
<gene>
    <name evidence="2" type="ORF">ACHKAR_21420</name>
</gene>
<sequence>MNSQTKKSTLKISAILLVGALAFTSCDKKEREQLKAQADQLEQKLHERDSAFNSIMNVMAEVETQIEQIKTQENLIANSSSGDFSSMEKDQMVGDLKKINELITSTNEKVKSLSSQLEDSNIELNAFKRRVQDMMKNLKAREASIAQLKEDIQMRDNRIAELDTEVGSLVTRVQLQTETIELQNQELVERENDLNTAFFAVDTEKKLKEEGLVTKEGGFLWIGKTTELQADAAQQKFTEVDIQNTKRFYIDSEKLEIVTEHPSESYKLVNEDGKVKYLEVVNPSEFWKISKYLVVSVKG</sequence>
<evidence type="ECO:0000256" key="1">
    <source>
        <dbReference type="SAM" id="Coils"/>
    </source>
</evidence>
<evidence type="ECO:0008006" key="4">
    <source>
        <dbReference type="Google" id="ProtNLM"/>
    </source>
</evidence>
<evidence type="ECO:0000313" key="3">
    <source>
        <dbReference type="Proteomes" id="UP001610063"/>
    </source>
</evidence>
<dbReference type="RefSeq" id="WP_159582182.1">
    <property type="nucleotide sequence ID" value="NZ_JBIPKE010000020.1"/>
</dbReference>